<feature type="compositionally biased region" description="Basic residues" evidence="1">
    <location>
        <begin position="158"/>
        <end position="173"/>
    </location>
</feature>
<feature type="region of interest" description="Disordered" evidence="1">
    <location>
        <begin position="1"/>
        <end position="24"/>
    </location>
</feature>
<organism evidence="2 3">
    <name type="scientific">Streptomyces cavernicola</name>
    <dbReference type="NCBI Taxonomy" id="3043613"/>
    <lineage>
        <taxon>Bacteria</taxon>
        <taxon>Bacillati</taxon>
        <taxon>Actinomycetota</taxon>
        <taxon>Actinomycetes</taxon>
        <taxon>Kitasatosporales</taxon>
        <taxon>Streptomycetaceae</taxon>
        <taxon>Streptomyces</taxon>
    </lineage>
</organism>
<reference evidence="2 3" key="1">
    <citation type="submission" date="2023-05" db="EMBL/GenBank/DDBJ databases">
        <title>Draft genome sequence of Streptomyces sp. B-S-A6 isolated from a cave soil in Thailand.</title>
        <authorList>
            <person name="Chamroensaksri N."/>
            <person name="Muangham S."/>
        </authorList>
    </citation>
    <scope>NUCLEOTIDE SEQUENCE [LARGE SCALE GENOMIC DNA]</scope>
    <source>
        <strain evidence="2 3">B-S-A6</strain>
    </source>
</reference>
<evidence type="ECO:0000313" key="2">
    <source>
        <dbReference type="EMBL" id="MDI3406475.1"/>
    </source>
</evidence>
<gene>
    <name evidence="2" type="ORF">QIS96_22030</name>
</gene>
<accession>A0ABT6SE56</accession>
<feature type="region of interest" description="Disordered" evidence="1">
    <location>
        <begin position="132"/>
        <end position="203"/>
    </location>
</feature>
<dbReference type="Proteomes" id="UP001223978">
    <property type="component" value="Unassembled WGS sequence"/>
</dbReference>
<comment type="caution">
    <text evidence="2">The sequence shown here is derived from an EMBL/GenBank/DDBJ whole genome shotgun (WGS) entry which is preliminary data.</text>
</comment>
<proteinExistence type="predicted"/>
<feature type="compositionally biased region" description="Basic and acidic residues" evidence="1">
    <location>
        <begin position="1"/>
        <end position="12"/>
    </location>
</feature>
<dbReference type="EMBL" id="JASCIQ010000023">
    <property type="protein sequence ID" value="MDI3406475.1"/>
    <property type="molecule type" value="Genomic_DNA"/>
</dbReference>
<keyword evidence="3" id="KW-1185">Reference proteome</keyword>
<name>A0ABT6SE56_9ACTN</name>
<sequence length="223" mass="23240">MAVDAAARRGPAEPDPVNDLTGSSVAEIADRVLPALTEAMNLLRRSLPAEEALPQGAGGGAGVEERRPELRAAAQVFVDAGFGGMQLRVHDEQGQWAGSAGVRASGEAAEPPVDGHAEALEQRIVRPLGLTGTLAPAADSPDLPEPRTRPVGTGVGPRPRHHRGPPQRRRAGRLRLPDGQHTRRPLLTAGLTTGDSDTDPAEAFPKALGELLATVFCGNGRQA</sequence>
<protein>
    <submittedName>
        <fullName evidence="2">Uncharacterized protein</fullName>
    </submittedName>
</protein>
<evidence type="ECO:0000256" key="1">
    <source>
        <dbReference type="SAM" id="MobiDB-lite"/>
    </source>
</evidence>
<evidence type="ECO:0000313" key="3">
    <source>
        <dbReference type="Proteomes" id="UP001223978"/>
    </source>
</evidence>
<dbReference type="RefSeq" id="WP_282544407.1">
    <property type="nucleotide sequence ID" value="NZ_JASCIQ010000023.1"/>
</dbReference>